<dbReference type="SUPFAM" id="SSF55486">
    <property type="entry name" value="Metalloproteases ('zincins'), catalytic domain"/>
    <property type="match status" value="1"/>
</dbReference>
<evidence type="ECO:0000256" key="1">
    <source>
        <dbReference type="ARBA" id="ARBA00001947"/>
    </source>
</evidence>
<comment type="function">
    <text evidence="11">Extracellular zinc metalloprotease.</text>
</comment>
<evidence type="ECO:0000256" key="5">
    <source>
        <dbReference type="ARBA" id="ARBA00022729"/>
    </source>
</evidence>
<comment type="cofactor">
    <cofactor evidence="1 11">
        <name>Zn(2+)</name>
        <dbReference type="ChEBI" id="CHEBI:29105"/>
    </cofactor>
</comment>
<feature type="signal peptide" evidence="11">
    <location>
        <begin position="1"/>
        <end position="24"/>
    </location>
</feature>
<gene>
    <name evidence="17" type="primary">nprV_2</name>
    <name evidence="17" type="ORF">VA7868_04120</name>
</gene>
<name>A0A1M6D2P7_9VIBR</name>
<evidence type="ECO:0000256" key="6">
    <source>
        <dbReference type="ARBA" id="ARBA00022801"/>
    </source>
</evidence>
<feature type="domain" description="Peptidase M4" evidence="12">
    <location>
        <begin position="210"/>
        <end position="352"/>
    </location>
</feature>
<dbReference type="CDD" id="cd09597">
    <property type="entry name" value="M4_TLP"/>
    <property type="match status" value="1"/>
</dbReference>
<dbReference type="STRING" id="1216006.VA7868_04120"/>
<dbReference type="RefSeq" id="WP_073605723.1">
    <property type="nucleotide sequence ID" value="NZ_FQXZ01000046.1"/>
</dbReference>
<evidence type="ECO:0000256" key="4">
    <source>
        <dbReference type="ARBA" id="ARBA00022723"/>
    </source>
</evidence>
<keyword evidence="5 11" id="KW-0732">Signal</keyword>
<keyword evidence="4" id="KW-0479">Metal-binding</keyword>
<dbReference type="SUPFAM" id="SSF89260">
    <property type="entry name" value="Collagen-binding domain"/>
    <property type="match status" value="1"/>
</dbReference>
<protein>
    <recommendedName>
        <fullName evidence="11">Neutral metalloproteinase</fullName>
        <ecNumber evidence="11">3.4.24.-</ecNumber>
    </recommendedName>
</protein>
<evidence type="ECO:0000256" key="11">
    <source>
        <dbReference type="RuleBase" id="RU366073"/>
    </source>
</evidence>
<evidence type="ECO:0000256" key="3">
    <source>
        <dbReference type="ARBA" id="ARBA00022670"/>
    </source>
</evidence>
<feature type="active site" description="Proton donor" evidence="10">
    <location>
        <position position="427"/>
    </location>
</feature>
<dbReference type="PANTHER" id="PTHR33794">
    <property type="entry name" value="BACILLOLYSIN"/>
    <property type="match status" value="1"/>
</dbReference>
<dbReference type="InterPro" id="IPR007280">
    <property type="entry name" value="Peptidase_C_arc/bac"/>
</dbReference>
<sequence>MNKTQRHINWLLAVSAMVTLPATAAEKVTVNDSVMLEQALALQSLSIAPTETGFKAVTHATLPNGKKKIRYQQTYHGIPVFDTSVVATETKTGKRDVYGVMAKGIANDVSTITPTIDQKQALSIAKEHFRRDKSLLSTPKSEHENAKLMVRLDKNNQAQLVYMVDFFVADDHPTRPFFFIDAESGDILKSWEGLNHSEAEGEGPGGNGRTGKYVYGENGKSKFAIDKTGTTCTMNTDEVKTVNLNGGSSGTTAYSYKCSDSTNYNDYKEVNGAYSPLNDAQYYGHMIVDMYNDWLNTDPLSFQLVMRVHYGSSYENAFWDGSTMSFGDGASYFYPLVDINVSAHEVSHGFTEQNSGLVYSGQSGGINEAYSDIAGEAMEYYDRGKVDWLVGADIMKSGDALRYFEKPSKDGSSIDNASQYTSSLNVHYSSGVFNRAYYLLSTTSGWNPKKGFQAFAYANKLYWTSNATFDSAACGVAKAAKDLGYSESDVVSAFKTVGVNADCDSTTSSNVLVKGTPITGLSGSTGSAKYYTFTVDSLTYSTVSTSGGSGDVDLYVKAGSQPTTSSYDCRPYKTGNSESCQILTKSGETYHVMLRAYSSYSGVTLSLK</sequence>
<dbReference type="InterPro" id="IPR027268">
    <property type="entry name" value="Peptidase_M4/M1_CTD_sf"/>
</dbReference>
<evidence type="ECO:0000256" key="8">
    <source>
        <dbReference type="ARBA" id="ARBA00023049"/>
    </source>
</evidence>
<dbReference type="EC" id="3.4.24.-" evidence="11"/>
<dbReference type="Proteomes" id="UP000184608">
    <property type="component" value="Unassembled WGS sequence"/>
</dbReference>
<dbReference type="Pfam" id="PF04151">
    <property type="entry name" value="PPC"/>
    <property type="match status" value="1"/>
</dbReference>
<dbReference type="PRINTS" id="PR00730">
    <property type="entry name" value="THERMOLYSIN"/>
</dbReference>
<comment type="similarity">
    <text evidence="2 11">Belongs to the peptidase M4 family.</text>
</comment>
<dbReference type="Gene3D" id="3.10.450.40">
    <property type="match status" value="1"/>
</dbReference>
<keyword evidence="6 11" id="KW-0378">Hydrolase</keyword>
<dbReference type="Gene3D" id="3.10.170.10">
    <property type="match status" value="1"/>
</dbReference>
<keyword evidence="3 11" id="KW-0645">Protease</keyword>
<keyword evidence="11" id="KW-0964">Secreted</keyword>
<evidence type="ECO:0000259" key="12">
    <source>
        <dbReference type="Pfam" id="PF01447"/>
    </source>
</evidence>
<reference evidence="17 18" key="1">
    <citation type="submission" date="2016-11" db="EMBL/GenBank/DDBJ databases">
        <authorList>
            <person name="Jaros S."/>
            <person name="Januszkiewicz K."/>
            <person name="Wedrychowicz H."/>
        </authorList>
    </citation>
    <scope>NUCLEOTIDE SEQUENCE [LARGE SCALE GENOMIC DNA]</scope>
    <source>
        <strain evidence="17 18">CECT 7868</strain>
    </source>
</reference>
<dbReference type="AlphaFoldDB" id="A0A1M6D2P7"/>
<dbReference type="Pfam" id="PF02868">
    <property type="entry name" value="Peptidase_M4_C"/>
    <property type="match status" value="1"/>
</dbReference>
<dbReference type="Gene3D" id="2.60.120.380">
    <property type="match status" value="1"/>
</dbReference>
<dbReference type="EMBL" id="FQXZ01000046">
    <property type="protein sequence ID" value="SHI67401.1"/>
    <property type="molecule type" value="Genomic_DNA"/>
</dbReference>
<dbReference type="Gene3D" id="3.10.450.490">
    <property type="match status" value="1"/>
</dbReference>
<dbReference type="Pfam" id="PF03413">
    <property type="entry name" value="PepSY"/>
    <property type="match status" value="1"/>
</dbReference>
<feature type="chain" id="PRO_5023154441" description="Neutral metalloproteinase" evidence="11">
    <location>
        <begin position="25"/>
        <end position="608"/>
    </location>
</feature>
<dbReference type="InterPro" id="IPR023612">
    <property type="entry name" value="Peptidase_M4"/>
</dbReference>
<comment type="subcellular location">
    <subcellularLocation>
        <location evidence="11">Secreted</location>
    </subcellularLocation>
</comment>
<dbReference type="InterPro" id="IPR050728">
    <property type="entry name" value="Zinc_Metalloprotease_M4"/>
</dbReference>
<dbReference type="FunFam" id="2.60.120.380:FF:000013">
    <property type="entry name" value="Alkaline serine protease"/>
    <property type="match status" value="1"/>
</dbReference>
<evidence type="ECO:0000313" key="17">
    <source>
        <dbReference type="EMBL" id="SHI67401.1"/>
    </source>
</evidence>
<feature type="domain" description="Peptidase M4 C-terminal" evidence="13">
    <location>
        <begin position="355"/>
        <end position="499"/>
    </location>
</feature>
<dbReference type="Pfam" id="PF07504">
    <property type="entry name" value="FTP"/>
    <property type="match status" value="1"/>
</dbReference>
<dbReference type="InterPro" id="IPR011096">
    <property type="entry name" value="FTP_domain"/>
</dbReference>
<dbReference type="InterPro" id="IPR013856">
    <property type="entry name" value="Peptidase_M4_domain"/>
</dbReference>
<keyword evidence="7 11" id="KW-0862">Zinc</keyword>
<dbReference type="GO" id="GO:0006508">
    <property type="term" value="P:proteolysis"/>
    <property type="evidence" value="ECO:0007669"/>
    <property type="project" value="UniProtKB-KW"/>
</dbReference>
<evidence type="ECO:0000256" key="7">
    <source>
        <dbReference type="ARBA" id="ARBA00022833"/>
    </source>
</evidence>
<dbReference type="GO" id="GO:0046872">
    <property type="term" value="F:metal ion binding"/>
    <property type="evidence" value="ECO:0007669"/>
    <property type="project" value="UniProtKB-UniRule"/>
</dbReference>
<feature type="domain" description="PepSY" evidence="14">
    <location>
        <begin position="116"/>
        <end position="191"/>
    </location>
</feature>
<feature type="domain" description="Peptidase C-terminal archaeal/bacterial" evidence="15">
    <location>
        <begin position="529"/>
        <end position="595"/>
    </location>
</feature>
<feature type="domain" description="FTP" evidence="16">
    <location>
        <begin position="53"/>
        <end position="94"/>
    </location>
</feature>
<keyword evidence="18" id="KW-1185">Reference proteome</keyword>
<evidence type="ECO:0000259" key="16">
    <source>
        <dbReference type="Pfam" id="PF07504"/>
    </source>
</evidence>
<dbReference type="OrthoDB" id="5378341at2"/>
<organism evidence="17 18">
    <name type="scientific">Vibrio aerogenes CECT 7868</name>
    <dbReference type="NCBI Taxonomy" id="1216006"/>
    <lineage>
        <taxon>Bacteria</taxon>
        <taxon>Pseudomonadati</taxon>
        <taxon>Pseudomonadota</taxon>
        <taxon>Gammaproteobacteria</taxon>
        <taxon>Vibrionales</taxon>
        <taxon>Vibrionaceae</taxon>
        <taxon>Vibrio</taxon>
    </lineage>
</organism>
<dbReference type="Gene3D" id="1.10.390.10">
    <property type="entry name" value="Neutral Protease Domain 2"/>
    <property type="match status" value="1"/>
</dbReference>
<evidence type="ECO:0000259" key="13">
    <source>
        <dbReference type="Pfam" id="PF02868"/>
    </source>
</evidence>
<dbReference type="PANTHER" id="PTHR33794:SF1">
    <property type="entry name" value="BACILLOLYSIN"/>
    <property type="match status" value="1"/>
</dbReference>
<evidence type="ECO:0000259" key="15">
    <source>
        <dbReference type="Pfam" id="PF04151"/>
    </source>
</evidence>
<feature type="active site" evidence="10">
    <location>
        <position position="345"/>
    </location>
</feature>
<evidence type="ECO:0000313" key="18">
    <source>
        <dbReference type="Proteomes" id="UP000184608"/>
    </source>
</evidence>
<dbReference type="InterPro" id="IPR025711">
    <property type="entry name" value="PepSY"/>
</dbReference>
<evidence type="ECO:0000256" key="10">
    <source>
        <dbReference type="PIRSR" id="PIRSR623612-1"/>
    </source>
</evidence>
<evidence type="ECO:0000256" key="2">
    <source>
        <dbReference type="ARBA" id="ARBA00009388"/>
    </source>
</evidence>
<proteinExistence type="inferred from homology"/>
<dbReference type="Pfam" id="PF01447">
    <property type="entry name" value="Peptidase_M4"/>
    <property type="match status" value="1"/>
</dbReference>
<dbReference type="GO" id="GO:0004222">
    <property type="term" value="F:metalloendopeptidase activity"/>
    <property type="evidence" value="ECO:0007669"/>
    <property type="project" value="UniProtKB-UniRule"/>
</dbReference>
<keyword evidence="9" id="KW-0865">Zymogen</keyword>
<accession>A0A1M6D2P7</accession>
<dbReference type="InterPro" id="IPR001570">
    <property type="entry name" value="Peptidase_M4_C_domain"/>
</dbReference>
<dbReference type="GO" id="GO:0005576">
    <property type="term" value="C:extracellular region"/>
    <property type="evidence" value="ECO:0007669"/>
    <property type="project" value="UniProtKB-SubCell"/>
</dbReference>
<keyword evidence="8 11" id="KW-0482">Metalloprotease</keyword>
<evidence type="ECO:0000259" key="14">
    <source>
        <dbReference type="Pfam" id="PF03413"/>
    </source>
</evidence>
<evidence type="ECO:0000256" key="9">
    <source>
        <dbReference type="ARBA" id="ARBA00023145"/>
    </source>
</evidence>